<feature type="transmembrane region" description="Helical" evidence="8">
    <location>
        <begin position="6"/>
        <end position="23"/>
    </location>
</feature>
<evidence type="ECO:0000256" key="4">
    <source>
        <dbReference type="ARBA" id="ARBA00023002"/>
    </source>
</evidence>
<dbReference type="PRINTS" id="PR00463">
    <property type="entry name" value="EP450I"/>
</dbReference>
<dbReference type="InterPro" id="IPR017972">
    <property type="entry name" value="Cyt_P450_CS"/>
</dbReference>
<keyword evidence="8" id="KW-0812">Transmembrane</keyword>
<keyword evidence="3 6" id="KW-0479">Metal-binding</keyword>
<dbReference type="GO" id="GO:0005506">
    <property type="term" value="F:iron ion binding"/>
    <property type="evidence" value="ECO:0007669"/>
    <property type="project" value="InterPro"/>
</dbReference>
<dbReference type="Pfam" id="PF00067">
    <property type="entry name" value="p450"/>
    <property type="match status" value="1"/>
</dbReference>
<keyword evidence="7" id="KW-0503">Monooxygenase</keyword>
<sequence length="497" mass="56191">MISIDSISLVSGLISFAFIAYYLRQDKLQHIPSPGPTGPISSWYAAYKYIWGDAPQIIEEGYRKYKGRIFRIADLNRWTVVVTSPSLVEELRKAPEDVLSFHEGIRYSLRLDYTFGREAVEHEYHIPVIRTQLTRHLTPLFADIHDEIVQSFTDLVPPSDTWTSVRVVPTVMQVVSRTSNRVFVGLPYCRDPAFCALAVRFATDVVKTGVALHLTPRALKPLVGRLVSPVSKRVEEGKAIIGKLVEDRFAQLRERGGNWPDKPEDMIQWLIEEANEDERTVEGLVLRILIVNFAAIHTSSMSFTHAVNMLAAHPECIAPLREEIEEVVREEGWTKAAVQRMRKLDSFMKECQRLHGLGALTMSRVALQDYTFSDGTRIPRGTLVMAASRPIHHDAALYAPDAGAFDPWRFARLRAADADSSIKHQMVHTSAEYLAFGHGKHACPGRFFAVNELKLMMAHVLHTYDIRPQTSVPPGRWIRHSLLANPIATVDLKKRQT</sequence>
<dbReference type="Gene3D" id="1.10.630.10">
    <property type="entry name" value="Cytochrome P450"/>
    <property type="match status" value="1"/>
</dbReference>
<feature type="binding site" description="axial binding residue" evidence="6">
    <location>
        <position position="443"/>
    </location>
    <ligand>
        <name>heme</name>
        <dbReference type="ChEBI" id="CHEBI:30413"/>
    </ligand>
    <ligandPart>
        <name>Fe</name>
        <dbReference type="ChEBI" id="CHEBI:18248"/>
    </ligandPart>
</feature>
<accession>G5EJN0</accession>
<dbReference type="InterPro" id="IPR001128">
    <property type="entry name" value="Cyt_P450"/>
</dbReference>
<evidence type="ECO:0000256" key="8">
    <source>
        <dbReference type="SAM" id="Phobius"/>
    </source>
</evidence>
<evidence type="ECO:0000256" key="1">
    <source>
        <dbReference type="ARBA" id="ARBA00001971"/>
    </source>
</evidence>
<dbReference type="AlphaFoldDB" id="G5EJN0"/>
<evidence type="ECO:0000256" key="7">
    <source>
        <dbReference type="RuleBase" id="RU000461"/>
    </source>
</evidence>
<keyword evidence="8" id="KW-0472">Membrane</keyword>
<evidence type="ECO:0000256" key="6">
    <source>
        <dbReference type="PIRSR" id="PIRSR602401-1"/>
    </source>
</evidence>
<reference evidence="9" key="1">
    <citation type="submission" date="2010-10" db="EMBL/GenBank/DDBJ databases">
        <title>Phanerochaete chrysosporium cytochrome P450.</title>
        <authorList>
            <person name="Hirosue S."/>
            <person name="Hiratsuka N."/>
            <person name="Ichinose H."/>
            <person name="Wariishi H."/>
        </authorList>
    </citation>
    <scope>NUCLEOTIDE SEQUENCE</scope>
    <source>
        <strain evidence="9">ATCC 34541</strain>
    </source>
</reference>
<keyword evidence="4 7" id="KW-0560">Oxidoreductase</keyword>
<dbReference type="GO" id="GO:0016705">
    <property type="term" value="F:oxidoreductase activity, acting on paired donors, with incorporation or reduction of molecular oxygen"/>
    <property type="evidence" value="ECO:0007669"/>
    <property type="project" value="InterPro"/>
</dbReference>
<evidence type="ECO:0000256" key="3">
    <source>
        <dbReference type="ARBA" id="ARBA00022723"/>
    </source>
</evidence>
<keyword evidence="5 6" id="KW-0408">Iron</keyword>
<dbReference type="PROSITE" id="PS00086">
    <property type="entry name" value="CYTOCHROME_P450"/>
    <property type="match status" value="1"/>
</dbReference>
<comment type="cofactor">
    <cofactor evidence="1 6">
        <name>heme</name>
        <dbReference type="ChEBI" id="CHEBI:30413"/>
    </cofactor>
</comment>
<dbReference type="CDD" id="cd11041">
    <property type="entry name" value="CYP503A1-like"/>
    <property type="match status" value="1"/>
</dbReference>
<dbReference type="InterPro" id="IPR002401">
    <property type="entry name" value="Cyt_P450_E_grp-I"/>
</dbReference>
<evidence type="ECO:0000256" key="2">
    <source>
        <dbReference type="ARBA" id="ARBA00010617"/>
    </source>
</evidence>
<organism evidence="9">
    <name type="scientific">Phanerodontia chrysosporium</name>
    <name type="common">White-rot fungus</name>
    <name type="synonym">Sporotrichum pruinosum</name>
    <dbReference type="NCBI Taxonomy" id="2822231"/>
    <lineage>
        <taxon>Eukaryota</taxon>
        <taxon>Fungi</taxon>
        <taxon>Dikarya</taxon>
        <taxon>Basidiomycota</taxon>
        <taxon>Agaricomycotina</taxon>
        <taxon>Agaricomycetes</taxon>
        <taxon>Polyporales</taxon>
        <taxon>Phanerochaetaceae</taxon>
        <taxon>Phanerodontia</taxon>
    </lineage>
</organism>
<dbReference type="VEuPathDB" id="FungiDB:AGR57_13014"/>
<evidence type="ECO:0000313" key="9">
    <source>
        <dbReference type="EMBL" id="BAL05092.1"/>
    </source>
</evidence>
<dbReference type="SUPFAM" id="SSF48264">
    <property type="entry name" value="Cytochrome P450"/>
    <property type="match status" value="1"/>
</dbReference>
<comment type="similarity">
    <text evidence="2 7">Belongs to the cytochrome P450 family.</text>
</comment>
<evidence type="ECO:0000256" key="5">
    <source>
        <dbReference type="ARBA" id="ARBA00023004"/>
    </source>
</evidence>
<proteinExistence type="evidence at transcript level"/>
<dbReference type="GO" id="GO:0004497">
    <property type="term" value="F:monooxygenase activity"/>
    <property type="evidence" value="ECO:0007669"/>
    <property type="project" value="UniProtKB-KW"/>
</dbReference>
<dbReference type="PANTHER" id="PTHR46206">
    <property type="entry name" value="CYTOCHROME P450"/>
    <property type="match status" value="1"/>
</dbReference>
<keyword evidence="6 7" id="KW-0349">Heme</keyword>
<gene>
    <name evidence="9" type="primary">PcCYP_15b</name>
</gene>
<dbReference type="GO" id="GO:0020037">
    <property type="term" value="F:heme binding"/>
    <property type="evidence" value="ECO:0007669"/>
    <property type="project" value="InterPro"/>
</dbReference>
<dbReference type="EMBL" id="AB597805">
    <property type="protein sequence ID" value="BAL05092.1"/>
    <property type="molecule type" value="mRNA"/>
</dbReference>
<protein>
    <submittedName>
        <fullName evidence="9">Cytochrome P450</fullName>
    </submittedName>
</protein>
<keyword evidence="8" id="KW-1133">Transmembrane helix</keyword>
<name>G5EJN0_PHACH</name>
<dbReference type="InterPro" id="IPR036396">
    <property type="entry name" value="Cyt_P450_sf"/>
</dbReference>